<dbReference type="HOGENOM" id="CLU_828208_0_0_9"/>
<keyword evidence="3" id="KW-1185">Reference proteome</keyword>
<organism evidence="2 3">
    <name type="scientific">Ruminiclostridium cellulolyticum (strain ATCC 35319 / DSM 5812 / JCM 6584 / H10)</name>
    <name type="common">Clostridium cellulolyticum</name>
    <dbReference type="NCBI Taxonomy" id="394503"/>
    <lineage>
        <taxon>Bacteria</taxon>
        <taxon>Bacillati</taxon>
        <taxon>Bacillota</taxon>
        <taxon>Clostridia</taxon>
        <taxon>Eubacteriales</taxon>
        <taxon>Oscillospiraceae</taxon>
        <taxon>Ruminiclostridium</taxon>
    </lineage>
</organism>
<dbReference type="Proteomes" id="UP000001349">
    <property type="component" value="Chromosome"/>
</dbReference>
<gene>
    <name evidence="2" type="ordered locus">Ccel_1758</name>
</gene>
<evidence type="ECO:0000256" key="1">
    <source>
        <dbReference type="SAM" id="Phobius"/>
    </source>
</evidence>
<dbReference type="RefSeq" id="WP_015925224.1">
    <property type="nucleotide sequence ID" value="NC_011898.1"/>
</dbReference>
<evidence type="ECO:0000313" key="2">
    <source>
        <dbReference type="EMBL" id="ACL76109.1"/>
    </source>
</evidence>
<dbReference type="eggNOG" id="ENOG5033TCH">
    <property type="taxonomic scope" value="Bacteria"/>
</dbReference>
<proteinExistence type="predicted"/>
<dbReference type="KEGG" id="cce:Ccel_1758"/>
<name>B8I2W6_RUMCH</name>
<keyword evidence="1" id="KW-0812">Transmembrane</keyword>
<keyword evidence="1" id="KW-0472">Membrane</keyword>
<dbReference type="AlphaFoldDB" id="B8I2W6"/>
<reference evidence="2 3" key="1">
    <citation type="submission" date="2009-01" db="EMBL/GenBank/DDBJ databases">
        <title>Complete sequence of Clostridium cellulolyticum H10.</title>
        <authorList>
            <consortium name="US DOE Joint Genome Institute"/>
            <person name="Lucas S."/>
            <person name="Copeland A."/>
            <person name="Lapidus A."/>
            <person name="Glavina del Rio T."/>
            <person name="Dalin E."/>
            <person name="Tice H."/>
            <person name="Bruce D."/>
            <person name="Goodwin L."/>
            <person name="Pitluck S."/>
            <person name="Chertkov O."/>
            <person name="Saunders E."/>
            <person name="Brettin T."/>
            <person name="Detter J.C."/>
            <person name="Han C."/>
            <person name="Larimer F."/>
            <person name="Land M."/>
            <person name="Hauser L."/>
            <person name="Kyrpides N."/>
            <person name="Ivanova N."/>
            <person name="Zhou J."/>
            <person name="Richardson P."/>
        </authorList>
    </citation>
    <scope>NUCLEOTIDE SEQUENCE [LARGE SCALE GENOMIC DNA]</scope>
    <source>
        <strain evidence="3">ATCC 35319 / DSM 5812 / JCM 6584 / H10</strain>
    </source>
</reference>
<dbReference type="STRING" id="394503.Ccel_1758"/>
<evidence type="ECO:0000313" key="3">
    <source>
        <dbReference type="Proteomes" id="UP000001349"/>
    </source>
</evidence>
<keyword evidence="1" id="KW-1133">Transmembrane helix</keyword>
<feature type="transmembrane region" description="Helical" evidence="1">
    <location>
        <begin position="12"/>
        <end position="31"/>
    </location>
</feature>
<accession>B8I2W6</accession>
<dbReference type="EMBL" id="CP001348">
    <property type="protein sequence ID" value="ACL76109.1"/>
    <property type="molecule type" value="Genomic_DNA"/>
</dbReference>
<protein>
    <submittedName>
        <fullName evidence="2">Uncharacterized protein</fullName>
    </submittedName>
</protein>
<sequence length="335" mass="38612" precursor="true">MKTAELKKKIVFSLIMIMMCFTALNYVNGYFNIIDFIGTQYTKIKEKEMKYMYGERTSRGDRYTGNSEDYSGNNVTYDDQFNSTYDGRTLNSLNNINTNEYMYLQEQNGNSSSGREFNFSDFTYDDNVKSITQQLKSQVESDSYRNKLDFYYINDFEYTFNAIKELEPVIEKTAKAQKMPKELVSAVLFREMMFLGQEDILDGVPLLGGKSIGICQIGIDNVRLNEQVVHGKSSLIANCSDQEIKEMLETPELAVYFCSVQLKARAIQVTGDKNVNLKNLKKEQIIKILAEYNQSKITRNFGPIKTKEKYAEETYTYYKLFSEFNTSEDSASSSK</sequence>
<dbReference type="OrthoDB" id="1737924at2"/>